<dbReference type="Pfam" id="PF00587">
    <property type="entry name" value="tRNA-synt_2b"/>
    <property type="match status" value="1"/>
</dbReference>
<evidence type="ECO:0000256" key="11">
    <source>
        <dbReference type="ARBA" id="ARBA00022958"/>
    </source>
</evidence>
<feature type="binding site" evidence="19">
    <location>
        <begin position="698"/>
        <end position="702"/>
    </location>
    <ligand>
        <name>IMP</name>
        <dbReference type="ChEBI" id="CHEBI:58053"/>
    </ligand>
</feature>
<feature type="binding site" description="in other chain" evidence="19">
    <location>
        <position position="615"/>
    </location>
    <ligand>
        <name>K(+)</name>
        <dbReference type="ChEBI" id="CHEBI:29103"/>
        <note>ligand shared between two tetrameric partners</note>
    </ligand>
</feature>
<evidence type="ECO:0000256" key="16">
    <source>
        <dbReference type="ARBA" id="ARBA00037691"/>
    </source>
</evidence>
<accession>A0A2B4R9S4</accession>
<keyword evidence="12 19" id="KW-0560">Oxidoreductase</keyword>
<keyword evidence="7" id="KW-0547">Nucleotide-binding</keyword>
<keyword evidence="6" id="KW-0677">Repeat</keyword>
<evidence type="ECO:0000256" key="7">
    <source>
        <dbReference type="ARBA" id="ARBA00022741"/>
    </source>
</evidence>
<dbReference type="InterPro" id="IPR045864">
    <property type="entry name" value="aa-tRNA-synth_II/BPL/LPL"/>
</dbReference>
<keyword evidence="14 20" id="KW-0129">CBS domain</keyword>
<evidence type="ECO:0000256" key="14">
    <source>
        <dbReference type="ARBA" id="ARBA00023122"/>
    </source>
</evidence>
<dbReference type="PRINTS" id="PR01043">
    <property type="entry name" value="TRNASYNTHGLY"/>
</dbReference>
<dbReference type="HAMAP" id="MF_01964">
    <property type="entry name" value="IMPDH"/>
    <property type="match status" value="1"/>
</dbReference>
<dbReference type="InterPro" id="IPR005990">
    <property type="entry name" value="IMP_DH"/>
</dbReference>
<comment type="subunit">
    <text evidence="3 19">Homotetramer.</text>
</comment>
<comment type="caution">
    <text evidence="24">The sequence shown here is derived from an EMBL/GenBank/DDBJ whole genome shotgun (WGS) entry which is preliminary data.</text>
</comment>
<feature type="binding site" description="in other chain" evidence="19">
    <location>
        <position position="618"/>
    </location>
    <ligand>
        <name>K(+)</name>
        <dbReference type="ChEBI" id="CHEBI:29103"/>
        <note>ligand shared between two tetrameric partners</note>
    </ligand>
</feature>
<name>A0A2B4R9S4_STYPI</name>
<dbReference type="SMART" id="SM00116">
    <property type="entry name" value="CBS"/>
    <property type="match status" value="2"/>
</dbReference>
<evidence type="ECO:0000256" key="19">
    <source>
        <dbReference type="HAMAP-Rule" id="MF_03156"/>
    </source>
</evidence>
<dbReference type="InterPro" id="IPR001093">
    <property type="entry name" value="IMP_DH_GMPRt"/>
</dbReference>
<keyword evidence="8 19" id="KW-0332">GMP biosynthesis</keyword>
<evidence type="ECO:0000256" key="20">
    <source>
        <dbReference type="PROSITE-ProRule" id="PRU00703"/>
    </source>
</evidence>
<dbReference type="GO" id="GO:0006426">
    <property type="term" value="P:glycyl-tRNA aminoacylation"/>
    <property type="evidence" value="ECO:0007669"/>
    <property type="project" value="InterPro"/>
</dbReference>
<dbReference type="GO" id="GO:0004820">
    <property type="term" value="F:glycine-tRNA ligase activity"/>
    <property type="evidence" value="ECO:0007669"/>
    <property type="project" value="InterPro"/>
</dbReference>
<dbReference type="NCBIfam" id="NF003211">
    <property type="entry name" value="PRK04173.1"/>
    <property type="match status" value="1"/>
</dbReference>
<evidence type="ECO:0000256" key="12">
    <source>
        <dbReference type="ARBA" id="ARBA00023002"/>
    </source>
</evidence>
<dbReference type="Pfam" id="PF00478">
    <property type="entry name" value="IMPDH"/>
    <property type="match status" value="1"/>
</dbReference>
<dbReference type="GO" id="GO:0003920">
    <property type="term" value="F:GMP reductase activity"/>
    <property type="evidence" value="ECO:0007669"/>
    <property type="project" value="UniProtKB-EC"/>
</dbReference>
<feature type="active site" description="Thioimidate intermediate" evidence="19">
    <location>
        <position position="618"/>
    </location>
</feature>
<keyword evidence="15" id="KW-0030">Aminoacyl-tRNA synthetase</keyword>
<feature type="domain" description="CBS" evidence="23">
    <location>
        <begin position="407"/>
        <end position="463"/>
    </location>
</feature>
<dbReference type="GO" id="GO:0005524">
    <property type="term" value="F:ATP binding"/>
    <property type="evidence" value="ECO:0007669"/>
    <property type="project" value="UniProtKB-KW"/>
</dbReference>
<feature type="domain" description="CBS" evidence="23">
    <location>
        <begin position="467"/>
        <end position="524"/>
    </location>
</feature>
<feature type="binding site" evidence="19">
    <location>
        <position position="782"/>
    </location>
    <ligand>
        <name>K(+)</name>
        <dbReference type="ChEBI" id="CHEBI:29103"/>
        <note>ligand shared between two tetrameric partners</note>
    </ligand>
</feature>
<evidence type="ECO:0000256" key="21">
    <source>
        <dbReference type="RuleBase" id="RU003928"/>
    </source>
</evidence>
<evidence type="ECO:0000256" key="5">
    <source>
        <dbReference type="ARBA" id="ARBA00022723"/>
    </source>
</evidence>
<dbReference type="PROSITE" id="PS50862">
    <property type="entry name" value="AA_TRNA_LIGASE_II"/>
    <property type="match status" value="1"/>
</dbReference>
<dbReference type="EC" id="1.1.1.205" evidence="19 21"/>
<dbReference type="OrthoDB" id="416622at2759"/>
<dbReference type="InterPro" id="IPR002315">
    <property type="entry name" value="tRNA-synt_gly"/>
</dbReference>
<feature type="binding site" evidence="19">
    <location>
        <position position="781"/>
    </location>
    <ligand>
        <name>K(+)</name>
        <dbReference type="ChEBI" id="CHEBI:29103"/>
        <note>ligand shared between two tetrameric partners</note>
    </ligand>
</feature>
<reference evidence="24" key="1">
    <citation type="journal article" date="2017" name="J. ISSAAS">
        <title>Comparative analysis of the genomes of Stylophora pistillata and Acropora digitifera provides evidence for extensive differences between species of corals.</title>
        <authorList>
            <person name="Voolstra C.R."/>
            <person name="Li Y."/>
            <person name="Liew Y.J."/>
            <person name="Baumgarten S."/>
            <person name="Zoccola D."/>
            <person name="Flot J.-F."/>
            <person name="Tambutte S."/>
            <person name="Allemand D."/>
            <person name="Aranda M."/>
        </authorList>
    </citation>
    <scope>NUCLEOTIDE SEQUENCE</scope>
    <source>
        <strain evidence="24">CSM Monaco</strain>
        <tissue evidence="24">Whole animal</tissue>
    </source>
</reference>
<gene>
    <name evidence="24" type="primary">guaB</name>
    <name evidence="24" type="ORF">AWC38_SpisGene22346</name>
</gene>
<evidence type="ECO:0000256" key="4">
    <source>
        <dbReference type="ARBA" id="ARBA00022598"/>
    </source>
</evidence>
<dbReference type="GO" id="GO:0003938">
    <property type="term" value="F:IMP dehydrogenase activity"/>
    <property type="evidence" value="ECO:0007669"/>
    <property type="project" value="UniProtKB-UniRule"/>
</dbReference>
<dbReference type="NCBIfam" id="TIGR00389">
    <property type="entry name" value="glyS_dimeric"/>
    <property type="match status" value="1"/>
</dbReference>
<dbReference type="PROSITE" id="PS51371">
    <property type="entry name" value="CBS"/>
    <property type="match status" value="2"/>
</dbReference>
<feature type="active site" description="Proton acceptor" evidence="19">
    <location>
        <position position="714"/>
    </location>
</feature>
<keyword evidence="10" id="KW-0067">ATP-binding</keyword>
<evidence type="ECO:0000256" key="17">
    <source>
        <dbReference type="ARBA" id="ARBA00048028"/>
    </source>
</evidence>
<dbReference type="NCBIfam" id="TIGR01302">
    <property type="entry name" value="IMP_dehydrog"/>
    <property type="match status" value="1"/>
</dbReference>
<organism evidence="24">
    <name type="scientific">Stylophora pistillata</name>
    <name type="common">Smooth cauliflower coral</name>
    <dbReference type="NCBI Taxonomy" id="50429"/>
    <lineage>
        <taxon>Eukaryota</taxon>
        <taxon>Metazoa</taxon>
        <taxon>Cnidaria</taxon>
        <taxon>Anthozoa</taxon>
        <taxon>Hexacorallia</taxon>
        <taxon>Scleractinia</taxon>
        <taxon>Astrocoeniina</taxon>
        <taxon>Pocilloporidae</taxon>
        <taxon>Stylophora</taxon>
    </lineage>
</organism>
<proteinExistence type="inferred from homology"/>
<feature type="binding site" evidence="19">
    <location>
        <begin position="611"/>
        <end position="613"/>
    </location>
    <ligand>
        <name>NAD(+)</name>
        <dbReference type="ChEBI" id="CHEBI:57540"/>
    </ligand>
</feature>
<dbReference type="Pfam" id="PF00571">
    <property type="entry name" value="CBS"/>
    <property type="match status" value="2"/>
</dbReference>
<keyword evidence="5 19" id="KW-0479">Metal-binding</keyword>
<keyword evidence="4" id="KW-0436">Ligase</keyword>
<comment type="function">
    <text evidence="19">Catalyzes the conversion of inosine 5'-phosphate (IMP) to xanthosine 5'-phosphate (XMP), the first committed and rate-limiting step in the de novo synthesis of guanine nucleotides, and therefore plays an important role in the regulation of cell growth.</text>
</comment>
<evidence type="ECO:0000256" key="9">
    <source>
        <dbReference type="ARBA" id="ARBA00022755"/>
    </source>
</evidence>
<comment type="caution">
    <text evidence="19">Lacks conserved residue(s) required for the propagation of feature annotation.</text>
</comment>
<dbReference type="PROSITE" id="PS00487">
    <property type="entry name" value="IMP_DH_GMP_RED"/>
    <property type="match status" value="1"/>
</dbReference>
<dbReference type="SUPFAM" id="SSF55681">
    <property type="entry name" value="Class II aaRS and biotin synthetases"/>
    <property type="match status" value="1"/>
</dbReference>
<dbReference type="CDD" id="cd04601">
    <property type="entry name" value="CBS_pair_IMPDH"/>
    <property type="match status" value="1"/>
</dbReference>
<feature type="binding site" evidence="19">
    <location>
        <position position="616"/>
    </location>
    <ligand>
        <name>IMP</name>
        <dbReference type="ChEBI" id="CHEBI:58053"/>
    </ligand>
</feature>
<dbReference type="InterPro" id="IPR006195">
    <property type="entry name" value="aa-tRNA-synth_II"/>
</dbReference>
<dbReference type="GO" id="GO:0005737">
    <property type="term" value="C:cytoplasm"/>
    <property type="evidence" value="ECO:0007669"/>
    <property type="project" value="UniProtKB-SubCell"/>
</dbReference>
<dbReference type="SUPFAM" id="SSF51412">
    <property type="entry name" value="Inosine monophosphate dehydrogenase (IMPDH)"/>
    <property type="match status" value="2"/>
</dbReference>
<evidence type="ECO:0000259" key="23">
    <source>
        <dbReference type="PROSITE" id="PS51371"/>
    </source>
</evidence>
<keyword evidence="9 19" id="KW-0658">Purine biosynthesis</keyword>
<protein>
    <recommendedName>
        <fullName evidence="19 21">Inosine-5'-monophosphate dehydrogenase</fullName>
        <shortName evidence="19">IMP dehydrogenase</shortName>
        <shortName evidence="19">IMPD</shortName>
        <shortName evidence="19">IMPDH</shortName>
        <ecNumber evidence="19 21">1.1.1.205</ecNumber>
    </recommendedName>
</protein>
<comment type="cofactor">
    <cofactor evidence="1 19">
        <name>K(+)</name>
        <dbReference type="ChEBI" id="CHEBI:29103"/>
    </cofactor>
</comment>
<evidence type="ECO:0000256" key="1">
    <source>
        <dbReference type="ARBA" id="ARBA00001958"/>
    </source>
</evidence>
<comment type="subcellular location">
    <subcellularLocation>
        <location evidence="19">Cytoplasm</location>
    </subcellularLocation>
</comment>
<evidence type="ECO:0000256" key="10">
    <source>
        <dbReference type="ARBA" id="ARBA00022840"/>
    </source>
</evidence>
<feature type="binding site" evidence="19">
    <location>
        <position position="783"/>
    </location>
    <ligand>
        <name>K(+)</name>
        <dbReference type="ChEBI" id="CHEBI:29103"/>
        <note>ligand shared between two tetrameric partners</note>
    </ligand>
</feature>
<dbReference type="UniPathway" id="UPA00601">
    <property type="reaction ID" value="UER00295"/>
</dbReference>
<dbReference type="GO" id="GO:0006183">
    <property type="term" value="P:GTP biosynthetic process"/>
    <property type="evidence" value="ECO:0007669"/>
    <property type="project" value="TreeGrafter"/>
</dbReference>
<evidence type="ECO:0000256" key="13">
    <source>
        <dbReference type="ARBA" id="ARBA00023027"/>
    </source>
</evidence>
<feature type="binding site" description="in other chain" evidence="19">
    <location>
        <position position="613"/>
    </location>
    <ligand>
        <name>K(+)</name>
        <dbReference type="ChEBI" id="CHEBI:29103"/>
        <note>ligand shared between two tetrameric partners</note>
    </ligand>
</feature>
<sequence>MSEEQFKKVIAHAKAYGYVFTSSEIYEGLSAVYDYGQYGVLLKNNLREFWWKAMVQMEENIVGLDAAILMHPTTWKASGHTDAFNDPLIDNKDSKKRYRADVLIEDYVAKIDAKIEKEIIKATKRFGEHFDREQFINTNPKVVSYREKCETILKRMVKSLEADDLKDVKKMIEELGIVCPVSGSKNWTDVRNFNLMFATKMGASSEDTKNLFLRPETAQGIFVNFLNVQKTSRMKLPFGIAQTGKAFRNEIVARQFVFRMREFEQMEMQFFVPPGKQKHWYEKWKKKRFAWHLSMGLGAENYRFHNHEKLAHYADAAVDIEFKFPFGFKELEAYSEVLPEDVCIKTKFTQNITLNIPIVSAAMDTVTESKMAIAMARLGGIGVLHKSMSIESQVEEVVKVKRSESGMIIDPITVTAKKTVSYAKTLMKKNGIGGIPVIDGNKKLIGIVTNRDLRFEKSENKPISEVMTYQNLISTQQKTDLSEAEEILQQHKIEKLPVVNASNELVGLITFRDIIKIKENPNANKDNYGRLRVAGAIGVTKDSIERATALNKVGVDVLVIDTAHGHTKRVVDTLKAIKKVLPKIDVVVGNIVTADAAKYLVEAGADAVKVGIGPGSICTTRVVTGVGYPQLSAVIQVAEAIKGSGIPVIADGGIRYTGDIAKAIAAGADSVMLGSLLAGTKESPGETILLDSRRYKSYRGMGSVEAMKEGSKDRYFQDKSSSEKLVPEGIVGRVPYKGELAFTMNQFIGGLRASMGYCGAKNISAQQKSKFVKITSSGIAESHPHDITITKEAPNYSR</sequence>
<dbReference type="CDD" id="cd00381">
    <property type="entry name" value="IMPDH"/>
    <property type="match status" value="1"/>
</dbReference>
<comment type="similarity">
    <text evidence="2 19">Belongs to the IMPDH/GMPR family.</text>
</comment>
<feature type="domain" description="Aminoacyl-transfer RNA synthetases class-II family profile" evidence="22">
    <location>
        <begin position="168"/>
        <end position="332"/>
    </location>
</feature>
<dbReference type="Gene3D" id="3.30.930.10">
    <property type="entry name" value="Bira Bifunctional Protein, Domain 2"/>
    <property type="match status" value="2"/>
</dbReference>
<dbReference type="InterPro" id="IPR000644">
    <property type="entry name" value="CBS_dom"/>
</dbReference>
<dbReference type="InterPro" id="IPR013785">
    <property type="entry name" value="Aldolase_TIM"/>
</dbReference>
<dbReference type="PANTHER" id="PTHR11911:SF111">
    <property type="entry name" value="INOSINE-5'-MONOPHOSPHATE DEHYDROGENASE"/>
    <property type="match status" value="1"/>
</dbReference>
<evidence type="ECO:0000256" key="8">
    <source>
        <dbReference type="ARBA" id="ARBA00022749"/>
    </source>
</evidence>
<feature type="binding site" evidence="19">
    <location>
        <begin position="674"/>
        <end position="675"/>
    </location>
    <ligand>
        <name>IMP</name>
        <dbReference type="ChEBI" id="CHEBI:58053"/>
    </ligand>
</feature>
<comment type="activity regulation">
    <text evidence="19">Mycophenolic acid (MPA) is a non-competitive inhibitor that prevents formation of the closed enzyme conformation by binding to the same site as the amobile flap. In contrast, mizoribine monophosphate (MZP) is a competitive inhibitor that induces the closed conformation. MPA is a potent inhibitor of mammalian IMPDHs but a poor inhibitor of the bacterial enzymes. MZP is a more potent inhibitor of bacterial IMPDH.</text>
</comment>
<feature type="binding site" evidence="19">
    <location>
        <position position="728"/>
    </location>
    <ligand>
        <name>IMP</name>
        <dbReference type="ChEBI" id="CHEBI:58053"/>
    </ligand>
</feature>
<dbReference type="InterPro" id="IPR002314">
    <property type="entry name" value="aa-tRNA-synt_IIb"/>
</dbReference>
<feature type="binding site" evidence="19">
    <location>
        <begin position="651"/>
        <end position="653"/>
    </location>
    <ligand>
        <name>IMP</name>
        <dbReference type="ChEBI" id="CHEBI:58053"/>
    </ligand>
</feature>
<comment type="catalytic activity">
    <reaction evidence="17 19 21">
        <text>IMP + NAD(+) + H2O = XMP + NADH + H(+)</text>
        <dbReference type="Rhea" id="RHEA:11708"/>
        <dbReference type="ChEBI" id="CHEBI:15377"/>
        <dbReference type="ChEBI" id="CHEBI:15378"/>
        <dbReference type="ChEBI" id="CHEBI:57464"/>
        <dbReference type="ChEBI" id="CHEBI:57540"/>
        <dbReference type="ChEBI" id="CHEBI:57945"/>
        <dbReference type="ChEBI" id="CHEBI:58053"/>
        <dbReference type="EC" id="1.1.1.205"/>
    </reaction>
</comment>
<dbReference type="SMART" id="SM01240">
    <property type="entry name" value="IMPDH"/>
    <property type="match status" value="1"/>
</dbReference>
<evidence type="ECO:0000256" key="2">
    <source>
        <dbReference type="ARBA" id="ARBA00005502"/>
    </source>
</evidence>
<comment type="pathway">
    <text evidence="19 21">Purine metabolism; XMP biosynthesis via de novo pathway; XMP from IMP: step 1/1.</text>
</comment>
<evidence type="ECO:0000259" key="22">
    <source>
        <dbReference type="PROSITE" id="PS50862"/>
    </source>
</evidence>
<feature type="binding site" evidence="19">
    <location>
        <position position="561"/>
    </location>
    <ligand>
        <name>NAD(+)</name>
        <dbReference type="ChEBI" id="CHEBI:57540"/>
    </ligand>
</feature>
<dbReference type="STRING" id="50429.A0A2B4R9S4"/>
<evidence type="ECO:0000256" key="18">
    <source>
        <dbReference type="ARBA" id="ARBA00048616"/>
    </source>
</evidence>
<dbReference type="GO" id="GO:0046872">
    <property type="term" value="F:metal ion binding"/>
    <property type="evidence" value="ECO:0007669"/>
    <property type="project" value="UniProtKB-UniRule"/>
</dbReference>
<dbReference type="Gene3D" id="3.20.20.70">
    <property type="entry name" value="Aldolase class I"/>
    <property type="match status" value="1"/>
</dbReference>
<dbReference type="InterPro" id="IPR015875">
    <property type="entry name" value="IMP_DH/GMP_Rdtase_CS"/>
</dbReference>
<keyword evidence="19" id="KW-0963">Cytoplasm</keyword>
<comment type="catalytic activity">
    <reaction evidence="18">
        <text>IMP + NH4(+) + NADP(+) = GMP + NADPH + 2 H(+)</text>
        <dbReference type="Rhea" id="RHEA:17185"/>
        <dbReference type="ChEBI" id="CHEBI:15378"/>
        <dbReference type="ChEBI" id="CHEBI:28938"/>
        <dbReference type="ChEBI" id="CHEBI:57783"/>
        <dbReference type="ChEBI" id="CHEBI:58053"/>
        <dbReference type="ChEBI" id="CHEBI:58115"/>
        <dbReference type="ChEBI" id="CHEBI:58349"/>
        <dbReference type="EC" id="1.7.1.7"/>
    </reaction>
</comment>
<keyword evidence="11 19" id="KW-0630">Potassium</keyword>
<dbReference type="PANTHER" id="PTHR11911">
    <property type="entry name" value="INOSINE-5-MONOPHOSPHATE DEHYDROGENASE RELATED"/>
    <property type="match status" value="1"/>
</dbReference>
<dbReference type="GO" id="GO:0006177">
    <property type="term" value="P:GMP biosynthetic process"/>
    <property type="evidence" value="ECO:0007669"/>
    <property type="project" value="UniProtKB-UniRule"/>
</dbReference>
<dbReference type="EMBL" id="LSMT01000945">
    <property type="protein sequence ID" value="PFX13559.1"/>
    <property type="molecule type" value="Genomic_DNA"/>
</dbReference>
<evidence type="ECO:0000313" key="24">
    <source>
        <dbReference type="EMBL" id="PFX13559.1"/>
    </source>
</evidence>
<comment type="function">
    <text evidence="16">Catalyzes the irreversible NADPH-dependent deamination of GMP to IMP. It functions in the conversion of nucleobase, nucleoside and nucleotide derivatives of G to A nucleotides, and in maintaining the intracellular balance of A and G nucleotides.</text>
</comment>
<dbReference type="FunFam" id="3.20.20.70:FF:000003">
    <property type="entry name" value="GMP reductase"/>
    <property type="match status" value="1"/>
</dbReference>
<dbReference type="AlphaFoldDB" id="A0A2B4R9S4"/>
<evidence type="ECO:0000256" key="15">
    <source>
        <dbReference type="ARBA" id="ARBA00023146"/>
    </source>
</evidence>
<evidence type="ECO:0000256" key="3">
    <source>
        <dbReference type="ARBA" id="ARBA00011881"/>
    </source>
</evidence>
<evidence type="ECO:0000256" key="6">
    <source>
        <dbReference type="ARBA" id="ARBA00022737"/>
    </source>
</evidence>
<keyword evidence="13 19" id="KW-0520">NAD</keyword>